<comment type="caution">
    <text evidence="5">The sequence shown here is derived from an EMBL/GenBank/DDBJ whole genome shotgun (WGS) entry which is preliminary data.</text>
</comment>
<feature type="region of interest" description="Disordered" evidence="2">
    <location>
        <begin position="237"/>
        <end position="265"/>
    </location>
</feature>
<dbReference type="InterPro" id="IPR027417">
    <property type="entry name" value="P-loop_NTPase"/>
</dbReference>
<evidence type="ECO:0000259" key="3">
    <source>
        <dbReference type="PROSITE" id="PS50404"/>
    </source>
</evidence>
<dbReference type="Pfam" id="PF13409">
    <property type="entry name" value="GST_N_2"/>
    <property type="match status" value="1"/>
</dbReference>
<dbReference type="PROSITE" id="PS50404">
    <property type="entry name" value="GST_NTER"/>
    <property type="match status" value="1"/>
</dbReference>
<dbReference type="Gene3D" id="3.40.30.10">
    <property type="entry name" value="Glutaredoxin"/>
    <property type="match status" value="1"/>
</dbReference>
<dbReference type="Proteomes" id="UP001273209">
    <property type="component" value="Unassembled WGS sequence"/>
</dbReference>
<feature type="domain" description="NACHT" evidence="4">
    <location>
        <begin position="539"/>
        <end position="685"/>
    </location>
</feature>
<keyword evidence="6" id="KW-1185">Reference proteome</keyword>
<dbReference type="Gene3D" id="1.20.1050.10">
    <property type="match status" value="1"/>
</dbReference>
<gene>
    <name evidence="5" type="ORF">Triagg1_266</name>
</gene>
<dbReference type="Gene3D" id="3.40.50.300">
    <property type="entry name" value="P-loop containing nucleotide triphosphate hydrolases"/>
    <property type="match status" value="1"/>
</dbReference>
<reference evidence="5" key="1">
    <citation type="submission" date="2023-11" db="EMBL/GenBank/DDBJ databases">
        <title>The genome sequences of three competitors of mushroom-forming fungi.</title>
        <authorList>
            <person name="Beijen E."/>
            <person name="Ohm R.A."/>
        </authorList>
    </citation>
    <scope>NUCLEOTIDE SEQUENCE</scope>
    <source>
        <strain evidence="5">CBS 100526</strain>
    </source>
</reference>
<dbReference type="Pfam" id="PF24883">
    <property type="entry name" value="NPHP3_N"/>
    <property type="match status" value="1"/>
</dbReference>
<dbReference type="RefSeq" id="XP_062760616.1">
    <property type="nucleotide sequence ID" value="XM_062897664.1"/>
</dbReference>
<dbReference type="EMBL" id="JAWRVG010000001">
    <property type="protein sequence ID" value="KAK4085276.1"/>
    <property type="molecule type" value="Genomic_DNA"/>
</dbReference>
<feature type="domain" description="GST N-terminal" evidence="3">
    <location>
        <begin position="12"/>
        <end position="101"/>
    </location>
</feature>
<dbReference type="SUPFAM" id="SSF47616">
    <property type="entry name" value="GST C-terminal domain-like"/>
    <property type="match status" value="1"/>
</dbReference>
<dbReference type="InterPro" id="IPR031359">
    <property type="entry name" value="NACHT_N"/>
</dbReference>
<dbReference type="Pfam" id="PF22041">
    <property type="entry name" value="GST_C_7"/>
    <property type="match status" value="1"/>
</dbReference>
<dbReference type="PROSITE" id="PS50837">
    <property type="entry name" value="NACHT"/>
    <property type="match status" value="1"/>
</dbReference>
<evidence type="ECO:0000313" key="6">
    <source>
        <dbReference type="Proteomes" id="UP001273209"/>
    </source>
</evidence>
<evidence type="ECO:0000313" key="5">
    <source>
        <dbReference type="EMBL" id="KAK4085276.1"/>
    </source>
</evidence>
<keyword evidence="1" id="KW-0677">Repeat</keyword>
<dbReference type="InterPro" id="IPR004045">
    <property type="entry name" value="Glutathione_S-Trfase_N"/>
</dbReference>
<feature type="compositionally biased region" description="Basic and acidic residues" evidence="2">
    <location>
        <begin position="247"/>
        <end position="265"/>
    </location>
</feature>
<dbReference type="AlphaFoldDB" id="A0AAE1IL45"/>
<dbReference type="InterPro" id="IPR056884">
    <property type="entry name" value="NPHP3-like_N"/>
</dbReference>
<proteinExistence type="predicted"/>
<sequence length="816" mass="92830">MSEELVLFDLPSKKEAGNRGWSGNTWKTRIVLNYKNIPYKTQWIEYPDIAPTFASYGIPPNPASSPDVTYTVPVVKFPNGDYLMQSYAIAQKLEELFPEPSLHLESDSYNKVVAAWSKIDPALAPETRPRVPKNLLNPASVEYFERTRSARLGMTLEEFSKSDKAGEAAWAAAEPGLQALKALLTENSSGPYIDGNSVSYGDLALAGNYAFLGTIHEDLLKRLLSYDESLQRHYDAYTPDDTANAAQDDKQEGRKDATSPHELWDEAYDDLKAEEPKLMQMYEVILSNKLTDPNLDHNPAENKTNVIAAAGDERRAQMLAIIQTGQTNIKTEVHIKESVGQVMEVVNSAKSIISTAIQAAPQAALPWSIVSMALDILQNPVEAQKDNVEGIAYTTKRMKWYWRLYKEIILFQVKSICSFYRNRGLQFFRDIVMIDNWKESLKEIRTLELEFQNDYATHMTLEEKSMSHQIKECLEKLVVLQVNHLERQDRDCLRDLRITNPRDDRKRLLDTKGGLLPDSYNWAVESAMFQQWHREKQTNLLWIKGNPGKGKTMMICGLIEELEHMEPHQDLLSYFFCQGTDPNLNNATAVLRGIIYLLAVQKPSLIEHVQQEYRTVGSKSLFDGINNWITLSGIFEKLLQDPAPENACLIVDALDECESDRKKLLDLIIRSTLAAPQVKWILSSRHFLDIEAKLRSCQTSAVIDLESNATHVSMSVYAYIRCRTRQLNLVDDNEILREQLQRTILQKSSGTFLWAALVFKELEELCTYDNNAEVLQLLDDIPDGLVGLYERMVNQIGLLFRDATDLGWTERPTDSN</sequence>
<dbReference type="GeneID" id="87916770"/>
<organism evidence="5 6">
    <name type="scientific">Trichoderma aggressivum f. europaeum</name>
    <dbReference type="NCBI Taxonomy" id="173218"/>
    <lineage>
        <taxon>Eukaryota</taxon>
        <taxon>Fungi</taxon>
        <taxon>Dikarya</taxon>
        <taxon>Ascomycota</taxon>
        <taxon>Pezizomycotina</taxon>
        <taxon>Sordariomycetes</taxon>
        <taxon>Hypocreomycetidae</taxon>
        <taxon>Hypocreales</taxon>
        <taxon>Hypocreaceae</taxon>
        <taxon>Trichoderma</taxon>
    </lineage>
</organism>
<evidence type="ECO:0000256" key="2">
    <source>
        <dbReference type="SAM" id="MobiDB-lite"/>
    </source>
</evidence>
<dbReference type="InterPro" id="IPR007111">
    <property type="entry name" value="NACHT_NTPase"/>
</dbReference>
<accession>A0AAE1IL45</accession>
<dbReference type="InterPro" id="IPR036249">
    <property type="entry name" value="Thioredoxin-like_sf"/>
</dbReference>
<evidence type="ECO:0008006" key="7">
    <source>
        <dbReference type="Google" id="ProtNLM"/>
    </source>
</evidence>
<dbReference type="InterPro" id="IPR036282">
    <property type="entry name" value="Glutathione-S-Trfase_C_sf"/>
</dbReference>
<name>A0AAE1IL45_9HYPO</name>
<evidence type="ECO:0000259" key="4">
    <source>
        <dbReference type="PROSITE" id="PS50837"/>
    </source>
</evidence>
<dbReference type="SUPFAM" id="SSF52540">
    <property type="entry name" value="P-loop containing nucleoside triphosphate hydrolases"/>
    <property type="match status" value="1"/>
</dbReference>
<dbReference type="Pfam" id="PF17100">
    <property type="entry name" value="NACHT_N"/>
    <property type="match status" value="1"/>
</dbReference>
<evidence type="ECO:0000256" key="1">
    <source>
        <dbReference type="ARBA" id="ARBA00022737"/>
    </source>
</evidence>
<protein>
    <recommendedName>
        <fullName evidence="7">NACHT domain-containing protein</fullName>
    </recommendedName>
</protein>
<dbReference type="PANTHER" id="PTHR10039:SF14">
    <property type="entry name" value="NACHT DOMAIN-CONTAINING PROTEIN"/>
    <property type="match status" value="1"/>
</dbReference>
<dbReference type="SUPFAM" id="SSF52833">
    <property type="entry name" value="Thioredoxin-like"/>
    <property type="match status" value="1"/>
</dbReference>
<dbReference type="InterPro" id="IPR054416">
    <property type="entry name" value="GST_UstS-like_C"/>
</dbReference>
<dbReference type="PANTHER" id="PTHR10039">
    <property type="entry name" value="AMELOGENIN"/>
    <property type="match status" value="1"/>
</dbReference>